<dbReference type="GO" id="GO:0003697">
    <property type="term" value="F:single-stranded DNA binding"/>
    <property type="evidence" value="ECO:0007669"/>
    <property type="project" value="TreeGrafter"/>
</dbReference>
<comment type="similarity">
    <text evidence="2">Belongs to the tyrosyl-DNA phosphodiesterase family.</text>
</comment>
<dbReference type="InterPro" id="IPR010347">
    <property type="entry name" value="Tdp1"/>
</dbReference>
<evidence type="ECO:0000313" key="13">
    <source>
        <dbReference type="Proteomes" id="UP000530660"/>
    </source>
</evidence>
<feature type="region of interest" description="Disordered" evidence="11">
    <location>
        <begin position="1"/>
        <end position="31"/>
    </location>
</feature>
<evidence type="ECO:0000256" key="4">
    <source>
        <dbReference type="ARBA" id="ARBA00022763"/>
    </source>
</evidence>
<comment type="subcellular location">
    <subcellularLocation>
        <location evidence="1">Nucleus</location>
    </subcellularLocation>
</comment>
<name>A0A7J7IRR7_9RHOD</name>
<gene>
    <name evidence="12" type="primary">TDP1</name>
    <name evidence="12" type="ORF">F1559_004894</name>
</gene>
<dbReference type="PANTHER" id="PTHR12415">
    <property type="entry name" value="TYROSYL-DNA PHOSPHODIESTERASE 1"/>
    <property type="match status" value="1"/>
</dbReference>
<comment type="caution">
    <text evidence="12">The sequence shown here is derived from an EMBL/GenBank/DDBJ whole genome shotgun (WGS) entry which is preliminary data.</text>
</comment>
<keyword evidence="3" id="KW-0540">Nuclease</keyword>
<dbReference type="GO" id="GO:0004527">
    <property type="term" value="F:exonuclease activity"/>
    <property type="evidence" value="ECO:0007669"/>
    <property type="project" value="UniProtKB-KW"/>
</dbReference>
<dbReference type="Gene3D" id="3.30.870.10">
    <property type="entry name" value="Endonuclease Chain A"/>
    <property type="match status" value="1"/>
</dbReference>
<organism evidence="12 13">
    <name type="scientific">Cyanidiococcus yangmingshanensis</name>
    <dbReference type="NCBI Taxonomy" id="2690220"/>
    <lineage>
        <taxon>Eukaryota</taxon>
        <taxon>Rhodophyta</taxon>
        <taxon>Bangiophyceae</taxon>
        <taxon>Cyanidiales</taxon>
        <taxon>Cyanidiaceae</taxon>
        <taxon>Cyanidiococcus</taxon>
    </lineage>
</organism>
<keyword evidence="7" id="KW-0234">DNA repair</keyword>
<dbReference type="GO" id="GO:0017005">
    <property type="term" value="F:3'-tyrosyl-DNA phosphodiesterase activity"/>
    <property type="evidence" value="ECO:0007669"/>
    <property type="project" value="TreeGrafter"/>
</dbReference>
<keyword evidence="5" id="KW-0378">Hydrolase</keyword>
<dbReference type="Pfam" id="PF06087">
    <property type="entry name" value="Tyr-DNA_phospho"/>
    <property type="match status" value="1"/>
</dbReference>
<keyword evidence="6" id="KW-0269">Exonuclease</keyword>
<evidence type="ECO:0000256" key="5">
    <source>
        <dbReference type="ARBA" id="ARBA00022801"/>
    </source>
</evidence>
<evidence type="ECO:0000313" key="12">
    <source>
        <dbReference type="EMBL" id="KAF6005399.1"/>
    </source>
</evidence>
<dbReference type="GO" id="GO:0003690">
    <property type="term" value="F:double-stranded DNA binding"/>
    <property type="evidence" value="ECO:0007669"/>
    <property type="project" value="TreeGrafter"/>
</dbReference>
<reference evidence="12 13" key="1">
    <citation type="journal article" date="2020" name="J. Phycol.">
        <title>Comparative genome analysis reveals Cyanidiococcus gen. nov., a new extremophilic red algal genus sister to Cyanidioschyzon (Cyanidioschyzonaceae, Rhodophyta).</title>
        <authorList>
            <person name="Liu S.-L."/>
            <person name="Chiang Y.-R."/>
            <person name="Yoon H.S."/>
            <person name="Fu H.-Y."/>
        </authorList>
    </citation>
    <scope>NUCLEOTIDE SEQUENCE [LARGE SCALE GENOMIC DNA]</scope>
    <source>
        <strain evidence="12 13">THAL066</strain>
    </source>
</reference>
<dbReference type="Proteomes" id="UP000530660">
    <property type="component" value="Unassembled WGS sequence"/>
</dbReference>
<evidence type="ECO:0000256" key="1">
    <source>
        <dbReference type="ARBA" id="ARBA00004123"/>
    </source>
</evidence>
<feature type="active site" description="Nucleophile" evidence="9">
    <location>
        <position position="207"/>
    </location>
</feature>
<dbReference type="AlphaFoldDB" id="A0A7J7IRR7"/>
<keyword evidence="13" id="KW-1185">Reference proteome</keyword>
<proteinExistence type="inferred from homology"/>
<evidence type="ECO:0000256" key="2">
    <source>
        <dbReference type="ARBA" id="ARBA00010205"/>
    </source>
</evidence>
<keyword evidence="4" id="KW-0227">DNA damage</keyword>
<feature type="binding site" evidence="10">
    <location>
        <position position="209"/>
    </location>
    <ligand>
        <name>substrate</name>
    </ligand>
</feature>
<evidence type="ECO:0000256" key="7">
    <source>
        <dbReference type="ARBA" id="ARBA00023204"/>
    </source>
</evidence>
<evidence type="ECO:0000256" key="10">
    <source>
        <dbReference type="PIRSR" id="PIRSR610347-2"/>
    </source>
</evidence>
<sequence>MSFVTARDAVETRARKRRLRPSSPEANAGNVAGVEWSKDSLGSPGFYLNAMQVPGSSGGLQREPYSLSLADVFGDGRRLEFWRTGPYHRADQSTPTAGRTADRTLSTVPFPGIADALLANYMADYDETFMFEHCASLYQTSGRLVFLTGESPARLESQRLWVRERLGELGERTQVIGISGLFAERGALDDHRGASGQRRARAGGVHHSKFMVLRLHDNRVRLVIHTSNDIAYDWFHKCQGIFAVDLPYCGSGSSPHINAFGRDMQQYLRAYIQAGERALYRNGSSSGTFGTMDCTRRCCRPCGCNYLLLSRPRRLRLYQHGRCSFGGLSARLAPNHQSKGGSFDGIIQFWVGSAPLATCVSRTSLPSAAPRVTRNSVNIHSYSFCNAARFHRLMLPVQDPRKAPLVATG</sequence>
<dbReference type="GO" id="GO:0006281">
    <property type="term" value="P:DNA repair"/>
    <property type="evidence" value="ECO:0007669"/>
    <property type="project" value="UniProtKB-KW"/>
</dbReference>
<dbReference type="GO" id="GO:0005634">
    <property type="term" value="C:nucleus"/>
    <property type="evidence" value="ECO:0007669"/>
    <property type="project" value="UniProtKB-SubCell"/>
</dbReference>
<dbReference type="SUPFAM" id="SSF56024">
    <property type="entry name" value="Phospholipase D/nuclease"/>
    <property type="match status" value="1"/>
</dbReference>
<evidence type="ECO:0000256" key="9">
    <source>
        <dbReference type="PIRSR" id="PIRSR610347-1"/>
    </source>
</evidence>
<dbReference type="OrthoDB" id="47785at2759"/>
<evidence type="ECO:0000256" key="11">
    <source>
        <dbReference type="SAM" id="MobiDB-lite"/>
    </source>
</evidence>
<evidence type="ECO:0000256" key="3">
    <source>
        <dbReference type="ARBA" id="ARBA00022722"/>
    </source>
</evidence>
<accession>A0A7J7IRR7</accession>
<evidence type="ECO:0000256" key="8">
    <source>
        <dbReference type="ARBA" id="ARBA00023242"/>
    </source>
</evidence>
<protein>
    <submittedName>
        <fullName evidence="12">Tyrosyl-DNA phosphodiesterase 1</fullName>
    </submittedName>
</protein>
<dbReference type="EMBL" id="VWRR01000001">
    <property type="protein sequence ID" value="KAF6005399.1"/>
    <property type="molecule type" value="Genomic_DNA"/>
</dbReference>
<dbReference type="PANTHER" id="PTHR12415:SF0">
    <property type="entry name" value="TYROSYL-DNA PHOSPHODIESTERASE 1"/>
    <property type="match status" value="1"/>
</dbReference>
<evidence type="ECO:0000256" key="6">
    <source>
        <dbReference type="ARBA" id="ARBA00022839"/>
    </source>
</evidence>
<keyword evidence="8" id="KW-0539">Nucleus</keyword>